<dbReference type="EMBL" id="CP030840">
    <property type="protein sequence ID" value="AXC10055.1"/>
    <property type="molecule type" value="Genomic_DNA"/>
</dbReference>
<proteinExistence type="predicted"/>
<accession>A0A2Z5FUL8</accession>
<protein>
    <submittedName>
        <fullName evidence="1">Uncharacterized protein</fullName>
    </submittedName>
</protein>
<dbReference type="KEGG" id="abas:ACPOL_0690"/>
<dbReference type="OrthoDB" id="1344571at2"/>
<dbReference type="AlphaFoldDB" id="A0A2Z5FUL8"/>
<evidence type="ECO:0000313" key="1">
    <source>
        <dbReference type="EMBL" id="AXC10055.1"/>
    </source>
</evidence>
<evidence type="ECO:0000313" key="2">
    <source>
        <dbReference type="Proteomes" id="UP000253606"/>
    </source>
</evidence>
<gene>
    <name evidence="1" type="ORF">ACPOL_0690</name>
</gene>
<organism evidence="1 2">
    <name type="scientific">Acidisarcina polymorpha</name>
    <dbReference type="NCBI Taxonomy" id="2211140"/>
    <lineage>
        <taxon>Bacteria</taxon>
        <taxon>Pseudomonadati</taxon>
        <taxon>Acidobacteriota</taxon>
        <taxon>Terriglobia</taxon>
        <taxon>Terriglobales</taxon>
        <taxon>Acidobacteriaceae</taxon>
        <taxon>Acidisarcina</taxon>
    </lineage>
</organism>
<sequence>MPNPSSYVHPIHFEDFDGFQFERLVFAYHVRAERWQTLEWYGQVGGDLGRDIWGIREDDESVCIQCVNRHKLTFAKIKEDLAKVLSAPHGIPDRFRVVERGTISAGMRDKIKAHVQAAGVKHCDL</sequence>
<reference evidence="1 2" key="1">
    <citation type="journal article" date="2018" name="Front. Microbiol.">
        <title>Hydrolytic Capabilities as a Key to Environmental Success: Chitinolytic and Cellulolytic Acidobacteria From Acidic Sub-arctic Soils and Boreal Peatlands.</title>
        <authorList>
            <person name="Belova S.E."/>
            <person name="Ravin N.V."/>
            <person name="Pankratov T.A."/>
            <person name="Rakitin A.L."/>
            <person name="Ivanova A.A."/>
            <person name="Beletsky A.V."/>
            <person name="Mardanov A.V."/>
            <person name="Sinninghe Damste J.S."/>
            <person name="Dedysh S.N."/>
        </authorList>
    </citation>
    <scope>NUCLEOTIDE SEQUENCE [LARGE SCALE GENOMIC DNA]</scope>
    <source>
        <strain evidence="1 2">SBC82</strain>
    </source>
</reference>
<name>A0A2Z5FUL8_9BACT</name>
<keyword evidence="2" id="KW-1185">Reference proteome</keyword>
<dbReference type="Proteomes" id="UP000253606">
    <property type="component" value="Chromosome"/>
</dbReference>
<dbReference type="RefSeq" id="WP_114205764.1">
    <property type="nucleotide sequence ID" value="NZ_CP030840.1"/>
</dbReference>